<name>A0A3D8RRD5_9EURO</name>
<dbReference type="Pfam" id="PF00172">
    <property type="entry name" value="Zn_clus"/>
    <property type="match status" value="1"/>
</dbReference>
<evidence type="ECO:0000313" key="7">
    <source>
        <dbReference type="EMBL" id="RDW76633.1"/>
    </source>
</evidence>
<dbReference type="OrthoDB" id="5380854at2759"/>
<dbReference type="GeneID" id="38116995"/>
<evidence type="ECO:0000313" key="8">
    <source>
        <dbReference type="Proteomes" id="UP000256690"/>
    </source>
</evidence>
<dbReference type="GO" id="GO:0045944">
    <property type="term" value="P:positive regulation of transcription by RNA polymerase II"/>
    <property type="evidence" value="ECO:0007669"/>
    <property type="project" value="TreeGrafter"/>
</dbReference>
<comment type="caution">
    <text evidence="7">The sequence shown here is derived from an EMBL/GenBank/DDBJ whole genome shotgun (WGS) entry which is preliminary data.</text>
</comment>
<dbReference type="EMBL" id="PVWQ01000007">
    <property type="protein sequence ID" value="RDW76633.1"/>
    <property type="molecule type" value="Genomic_DNA"/>
</dbReference>
<organism evidence="7 8">
    <name type="scientific">Aspergillus mulundensis</name>
    <dbReference type="NCBI Taxonomy" id="1810919"/>
    <lineage>
        <taxon>Eukaryota</taxon>
        <taxon>Fungi</taxon>
        <taxon>Dikarya</taxon>
        <taxon>Ascomycota</taxon>
        <taxon>Pezizomycotina</taxon>
        <taxon>Eurotiomycetes</taxon>
        <taxon>Eurotiomycetidae</taxon>
        <taxon>Eurotiales</taxon>
        <taxon>Aspergillaceae</taxon>
        <taxon>Aspergillus</taxon>
        <taxon>Aspergillus subgen. Nidulantes</taxon>
    </lineage>
</organism>
<dbReference type="PROSITE" id="PS00463">
    <property type="entry name" value="ZN2_CY6_FUNGAL_1"/>
    <property type="match status" value="1"/>
</dbReference>
<dbReference type="GO" id="GO:0005634">
    <property type="term" value="C:nucleus"/>
    <property type="evidence" value="ECO:0007669"/>
    <property type="project" value="UniProtKB-SubCell"/>
</dbReference>
<keyword evidence="5" id="KW-0539">Nucleus</keyword>
<dbReference type="SUPFAM" id="SSF57701">
    <property type="entry name" value="Zn2/Cys6 DNA-binding domain"/>
    <property type="match status" value="1"/>
</dbReference>
<evidence type="ECO:0000256" key="1">
    <source>
        <dbReference type="ARBA" id="ARBA00004123"/>
    </source>
</evidence>
<dbReference type="PANTHER" id="PTHR37534:SF51">
    <property type="entry name" value="ACRIFLAVINE SENSITIVITY CONTROL PROTEIN ACR-2"/>
    <property type="match status" value="1"/>
</dbReference>
<feature type="domain" description="Zn(2)-C6 fungal-type" evidence="6">
    <location>
        <begin position="9"/>
        <end position="37"/>
    </location>
</feature>
<evidence type="ECO:0000256" key="2">
    <source>
        <dbReference type="ARBA" id="ARBA00023015"/>
    </source>
</evidence>
<keyword evidence="8" id="KW-1185">Reference proteome</keyword>
<evidence type="ECO:0000256" key="5">
    <source>
        <dbReference type="ARBA" id="ARBA00023242"/>
    </source>
</evidence>
<dbReference type="RefSeq" id="XP_026602945.1">
    <property type="nucleotide sequence ID" value="XM_026748641.1"/>
</dbReference>
<dbReference type="GO" id="GO:0008270">
    <property type="term" value="F:zinc ion binding"/>
    <property type="evidence" value="ECO:0007669"/>
    <property type="project" value="InterPro"/>
</dbReference>
<accession>A0A3D8RRD5</accession>
<evidence type="ECO:0000256" key="4">
    <source>
        <dbReference type="ARBA" id="ARBA00023163"/>
    </source>
</evidence>
<evidence type="ECO:0000256" key="3">
    <source>
        <dbReference type="ARBA" id="ARBA00023125"/>
    </source>
</evidence>
<dbReference type="Proteomes" id="UP000256690">
    <property type="component" value="Unassembled WGS sequence"/>
</dbReference>
<dbReference type="PANTHER" id="PTHR37534">
    <property type="entry name" value="TRANSCRIPTIONAL ACTIVATOR PROTEIN UGA3"/>
    <property type="match status" value="1"/>
</dbReference>
<dbReference type="Gene3D" id="4.10.240.10">
    <property type="entry name" value="Zn(2)-C6 fungal-type DNA-binding domain"/>
    <property type="match status" value="1"/>
</dbReference>
<keyword evidence="2" id="KW-0805">Transcription regulation</keyword>
<protein>
    <recommendedName>
        <fullName evidence="6">Zn(2)-C6 fungal-type domain-containing protein</fullName>
    </recommendedName>
</protein>
<reference evidence="7 8" key="1">
    <citation type="journal article" date="2018" name="IMA Fungus">
        <title>IMA Genome-F 9: Draft genome sequence of Annulohypoxylon stygium, Aspergillus mulundensis, Berkeleyomyces basicola (syn. Thielaviopsis basicola), Ceratocystis smalleyi, two Cercospora beticola strains, Coleophoma cylindrospora, Fusarium fracticaudum, Phialophora cf. hyalina, and Morchella septimelata.</title>
        <authorList>
            <person name="Wingfield B.D."/>
            <person name="Bills G.F."/>
            <person name="Dong Y."/>
            <person name="Huang W."/>
            <person name="Nel W.J."/>
            <person name="Swalarsk-Parry B.S."/>
            <person name="Vaghefi N."/>
            <person name="Wilken P.M."/>
            <person name="An Z."/>
            <person name="de Beer Z.W."/>
            <person name="De Vos L."/>
            <person name="Chen L."/>
            <person name="Duong T.A."/>
            <person name="Gao Y."/>
            <person name="Hammerbacher A."/>
            <person name="Kikkert J.R."/>
            <person name="Li Y."/>
            <person name="Li H."/>
            <person name="Li K."/>
            <person name="Li Q."/>
            <person name="Liu X."/>
            <person name="Ma X."/>
            <person name="Naidoo K."/>
            <person name="Pethybridge S.J."/>
            <person name="Sun J."/>
            <person name="Steenkamp E.T."/>
            <person name="van der Nest M.A."/>
            <person name="van Wyk S."/>
            <person name="Wingfield M.J."/>
            <person name="Xiong C."/>
            <person name="Yue Q."/>
            <person name="Zhang X."/>
        </authorList>
    </citation>
    <scope>NUCLEOTIDE SEQUENCE [LARGE SCALE GENOMIC DNA]</scope>
    <source>
        <strain evidence="7 8">DSM 5745</strain>
    </source>
</reference>
<dbReference type="CDD" id="cd00067">
    <property type="entry name" value="GAL4"/>
    <property type="match status" value="1"/>
</dbReference>
<dbReference type="Pfam" id="PF11951">
    <property type="entry name" value="Fungal_trans_2"/>
    <property type="match status" value="1"/>
</dbReference>
<keyword evidence="3" id="KW-0238">DNA-binding</keyword>
<proteinExistence type="predicted"/>
<gene>
    <name evidence="7" type="ORF">DSM5745_06625</name>
</gene>
<evidence type="ECO:0000259" key="6">
    <source>
        <dbReference type="PROSITE" id="PS50048"/>
    </source>
</evidence>
<dbReference type="AlphaFoldDB" id="A0A3D8RRD5"/>
<dbReference type="SMART" id="SM00066">
    <property type="entry name" value="GAL4"/>
    <property type="match status" value="1"/>
</dbReference>
<dbReference type="STRING" id="1810919.A0A3D8RRD5"/>
<dbReference type="InterPro" id="IPR036864">
    <property type="entry name" value="Zn2-C6_fun-type_DNA-bd_sf"/>
</dbReference>
<dbReference type="InterPro" id="IPR001138">
    <property type="entry name" value="Zn2Cys6_DnaBD"/>
</dbReference>
<dbReference type="PROSITE" id="PS50048">
    <property type="entry name" value="ZN2_CY6_FUNGAL_2"/>
    <property type="match status" value="1"/>
</dbReference>
<dbReference type="InterPro" id="IPR021858">
    <property type="entry name" value="Fun_TF"/>
</dbReference>
<comment type="subcellular location">
    <subcellularLocation>
        <location evidence="1">Nucleus</location>
    </subcellularLocation>
</comment>
<dbReference type="GO" id="GO:0000981">
    <property type="term" value="F:DNA-binding transcription factor activity, RNA polymerase II-specific"/>
    <property type="evidence" value="ECO:0007669"/>
    <property type="project" value="InterPro"/>
</dbReference>
<keyword evidence="4" id="KW-0804">Transcription</keyword>
<dbReference type="GO" id="GO:0000976">
    <property type="term" value="F:transcription cis-regulatory region binding"/>
    <property type="evidence" value="ECO:0007669"/>
    <property type="project" value="TreeGrafter"/>
</dbReference>
<sequence>MDNTNATKPCHTCRRRRVKCDQTKPHCRKCVSNGLECLGYGKLILFVGGVASRGKMMGKTFSERSCRLEAEPPAASRTQSQADMTNDLEPLDCRSKSGLLSFSPLDPWLQGLDHCTRHYLSHFLVHVSNDLVVYNYPAQKQNPIGLLLGFAGAEQNSALFNTVVSMSAHHLYNLLSRPGTPNAQKYHVDALRFKGRALQLLSQEISNVSPSKYTTLLASSMLLCDLAHLGSGDDTWRIHLGAATRLVRLITSRMSDSLAVEEMQMSGDEKSFCSWIISRIILQDMFGSSLSTTTASWSCQELCGMDRALRLAEVDHYSSCPSQISQLIIAASSYHDVQNLAPSCCSEFATAQCILLSLQCFDPTSWASDLQSLTPAADDFAERYHVGSAYKAAAALYVSQIISESHGYACDHLPTPEQRHELVDTILQHVSQIPRDNPLFKSTIWPILIAGAETTNPHDRAKVLLHWKELSRVVPWQSTVKAEQALKEIWTRIDAASLTTESESAPASRQKWLAEFQTIGASIYPA</sequence>